<keyword evidence="2" id="KW-1185">Reference proteome</keyword>
<protein>
    <submittedName>
        <fullName evidence="1">Uncharacterized protein</fullName>
    </submittedName>
</protein>
<evidence type="ECO:0000313" key="1">
    <source>
        <dbReference type="EMBL" id="KAI4820217.1"/>
    </source>
</evidence>
<dbReference type="EMBL" id="CM043793">
    <property type="protein sequence ID" value="KAI4820217.1"/>
    <property type="molecule type" value="Genomic_DNA"/>
</dbReference>
<feature type="non-terminal residue" evidence="1">
    <location>
        <position position="72"/>
    </location>
</feature>
<evidence type="ECO:0000313" key="2">
    <source>
        <dbReference type="Proteomes" id="UP001057452"/>
    </source>
</evidence>
<proteinExistence type="predicted"/>
<feature type="non-terminal residue" evidence="1">
    <location>
        <position position="1"/>
    </location>
</feature>
<accession>A0ACB9X2Q7</accession>
<comment type="caution">
    <text evidence="1">The sequence shown here is derived from an EMBL/GenBank/DDBJ whole genome shotgun (WGS) entry which is preliminary data.</text>
</comment>
<gene>
    <name evidence="1" type="ORF">KUCAC02_028201</name>
</gene>
<reference evidence="1" key="1">
    <citation type="submission" date="2022-05" db="EMBL/GenBank/DDBJ databases">
        <title>Chromosome-level genome of Chaenocephalus aceratus.</title>
        <authorList>
            <person name="Park H."/>
        </authorList>
    </citation>
    <scope>NUCLEOTIDE SEQUENCE</scope>
    <source>
        <strain evidence="1">KU_202001</strain>
    </source>
</reference>
<name>A0ACB9X2Q7_CHAAC</name>
<organism evidence="1 2">
    <name type="scientific">Chaenocephalus aceratus</name>
    <name type="common">Blackfin icefish</name>
    <name type="synonym">Chaenichthys aceratus</name>
    <dbReference type="NCBI Taxonomy" id="36190"/>
    <lineage>
        <taxon>Eukaryota</taxon>
        <taxon>Metazoa</taxon>
        <taxon>Chordata</taxon>
        <taxon>Craniata</taxon>
        <taxon>Vertebrata</taxon>
        <taxon>Euteleostomi</taxon>
        <taxon>Actinopterygii</taxon>
        <taxon>Neopterygii</taxon>
        <taxon>Teleostei</taxon>
        <taxon>Neoteleostei</taxon>
        <taxon>Acanthomorphata</taxon>
        <taxon>Eupercaria</taxon>
        <taxon>Perciformes</taxon>
        <taxon>Notothenioidei</taxon>
        <taxon>Channichthyidae</taxon>
        <taxon>Chaenocephalus</taxon>
    </lineage>
</organism>
<sequence>VNTAPQGEHRKDWVCSRLRGTSPLPKPTEGRSHSADAVKQNLPALNRSSVMDPLLREASGMPPVFYQSHLVP</sequence>
<dbReference type="Proteomes" id="UP001057452">
    <property type="component" value="Chromosome 9"/>
</dbReference>